<evidence type="ECO:0000313" key="7">
    <source>
        <dbReference type="Proteomes" id="UP000007635"/>
    </source>
</evidence>
<evidence type="ECO:0000256" key="2">
    <source>
        <dbReference type="ARBA" id="ARBA00022729"/>
    </source>
</evidence>
<sequence length="217" mass="24487">MEITGAARLVFRSLVVLLLWSQCEAGESELNHVTCGSLVKLLNTRHNVRLHSHDVKYGSGSGQQSVTGVENADDANSYWQIRGKPNRPCQRGTSIRCGQAIRIMHMKTSRNLHTHRFSSPLSNNQEVSAFGENGEGDDLDTWTVQCDGDHWERDEDVRFKHVGTDVFLSVTGEQYGHPIRGQREVHGMSSANQHNWWRSMEGVFIQPSQAPLRHDEL</sequence>
<dbReference type="Gene3D" id="2.80.10.50">
    <property type="match status" value="1"/>
</dbReference>
<dbReference type="AlphaFoldDB" id="A0AAQ4QIA3"/>
<dbReference type="GeneID" id="120831012"/>
<feature type="domain" description="MIR" evidence="5">
    <location>
        <begin position="92"/>
        <end position="147"/>
    </location>
</feature>
<dbReference type="PANTHER" id="PTHR46809:SF1">
    <property type="entry name" value="STROMAL CELL-DERIVED FACTOR 2-LIKE PROTEIN 1"/>
    <property type="match status" value="1"/>
</dbReference>
<dbReference type="GO" id="GO:0005783">
    <property type="term" value="C:endoplasmic reticulum"/>
    <property type="evidence" value="ECO:0007669"/>
    <property type="project" value="UniProtKB-ARBA"/>
</dbReference>
<dbReference type="PANTHER" id="PTHR46809">
    <property type="entry name" value="STROMAL CELL-DERIVED FACTOR 2-LIKE PROTEIN"/>
    <property type="match status" value="1"/>
</dbReference>
<feature type="chain" id="PRO_5042924307" evidence="4">
    <location>
        <begin position="26"/>
        <end position="217"/>
    </location>
</feature>
<dbReference type="GeneTree" id="ENSGT00940000160018"/>
<dbReference type="SUPFAM" id="SSF82109">
    <property type="entry name" value="MIR domain"/>
    <property type="match status" value="1"/>
</dbReference>
<dbReference type="RefSeq" id="XP_040052041.1">
    <property type="nucleotide sequence ID" value="XM_040196107.1"/>
</dbReference>
<feature type="domain" description="MIR" evidence="5">
    <location>
        <begin position="148"/>
        <end position="202"/>
    </location>
</feature>
<name>A0AAQ4QIA3_GASAC</name>
<protein>
    <submittedName>
        <fullName evidence="6">Stromal cell-derived factor 2-like 1</fullName>
    </submittedName>
</protein>
<dbReference type="Ensembl" id="ENSGACT00000058916.1">
    <property type="protein sequence ID" value="ENSGACP00000050287.1"/>
    <property type="gene ID" value="ENSGACG00000031791.1"/>
</dbReference>
<evidence type="ECO:0000256" key="3">
    <source>
        <dbReference type="ARBA" id="ARBA00022737"/>
    </source>
</evidence>
<evidence type="ECO:0000256" key="4">
    <source>
        <dbReference type="SAM" id="SignalP"/>
    </source>
</evidence>
<dbReference type="Proteomes" id="UP000007635">
    <property type="component" value="Chromosome XIII"/>
</dbReference>
<reference evidence="6" key="3">
    <citation type="submission" date="2025-09" db="UniProtKB">
        <authorList>
            <consortium name="Ensembl"/>
        </authorList>
    </citation>
    <scope>IDENTIFICATION</scope>
</reference>
<dbReference type="GO" id="GO:0005576">
    <property type="term" value="C:extracellular region"/>
    <property type="evidence" value="ECO:0007669"/>
    <property type="project" value="UniProtKB-SubCell"/>
</dbReference>
<evidence type="ECO:0000313" key="6">
    <source>
        <dbReference type="Ensembl" id="ENSGACP00000050287.1"/>
    </source>
</evidence>
<dbReference type="InterPro" id="IPR016093">
    <property type="entry name" value="MIR_motif"/>
</dbReference>
<evidence type="ECO:0000259" key="5">
    <source>
        <dbReference type="PROSITE" id="PS50919"/>
    </source>
</evidence>
<organism evidence="6 7">
    <name type="scientific">Gasterosteus aculeatus aculeatus</name>
    <name type="common">three-spined stickleback</name>
    <dbReference type="NCBI Taxonomy" id="481459"/>
    <lineage>
        <taxon>Eukaryota</taxon>
        <taxon>Metazoa</taxon>
        <taxon>Chordata</taxon>
        <taxon>Craniata</taxon>
        <taxon>Vertebrata</taxon>
        <taxon>Euteleostomi</taxon>
        <taxon>Actinopterygii</taxon>
        <taxon>Neopterygii</taxon>
        <taxon>Teleostei</taxon>
        <taxon>Neoteleostei</taxon>
        <taxon>Acanthomorphata</taxon>
        <taxon>Eupercaria</taxon>
        <taxon>Perciformes</taxon>
        <taxon>Cottioidei</taxon>
        <taxon>Gasterosteales</taxon>
        <taxon>Gasterosteidae</taxon>
        <taxon>Gasterosteus</taxon>
    </lineage>
</organism>
<dbReference type="CTD" id="23753"/>
<dbReference type="PROSITE" id="PS50919">
    <property type="entry name" value="MIR"/>
    <property type="match status" value="3"/>
</dbReference>
<feature type="signal peptide" evidence="4">
    <location>
        <begin position="1"/>
        <end position="25"/>
    </location>
</feature>
<dbReference type="SMART" id="SM00472">
    <property type="entry name" value="MIR"/>
    <property type="match status" value="3"/>
</dbReference>
<reference evidence="6 7" key="1">
    <citation type="journal article" date="2021" name="G3 (Bethesda)">
        <title>Improved contiguity of the threespine stickleback genome using long-read sequencing.</title>
        <authorList>
            <person name="Nath S."/>
            <person name="Shaw D.E."/>
            <person name="White M.A."/>
        </authorList>
    </citation>
    <scope>NUCLEOTIDE SEQUENCE [LARGE SCALE GENOMIC DNA]</scope>
    <source>
        <strain evidence="6 7">Lake Benthic</strain>
    </source>
</reference>
<dbReference type="Pfam" id="PF02815">
    <property type="entry name" value="MIR"/>
    <property type="match status" value="1"/>
</dbReference>
<dbReference type="KEGG" id="gat:120831012"/>
<proteinExistence type="predicted"/>
<feature type="domain" description="MIR" evidence="5">
    <location>
        <begin position="30"/>
        <end position="84"/>
    </location>
</feature>
<keyword evidence="2 4" id="KW-0732">Signal</keyword>
<accession>A0AAQ4QIA3</accession>
<dbReference type="CDD" id="cd23293">
    <property type="entry name" value="beta-trefoil_MIR_SDF2_meta"/>
    <property type="match status" value="1"/>
</dbReference>
<dbReference type="InterPro" id="IPR036300">
    <property type="entry name" value="MIR_dom_sf"/>
</dbReference>
<evidence type="ECO:0000256" key="1">
    <source>
        <dbReference type="ARBA" id="ARBA00004613"/>
    </source>
</evidence>
<dbReference type="FunFam" id="2.80.10.50:FF:000023">
    <property type="entry name" value="Stromal cell-derived factor 2-like 1"/>
    <property type="match status" value="1"/>
</dbReference>
<comment type="subcellular location">
    <subcellularLocation>
        <location evidence="1">Secreted</location>
    </subcellularLocation>
</comment>
<dbReference type="GO" id="GO:0032991">
    <property type="term" value="C:protein-containing complex"/>
    <property type="evidence" value="ECO:0007669"/>
    <property type="project" value="UniProtKB-ARBA"/>
</dbReference>
<keyword evidence="7" id="KW-1185">Reference proteome</keyword>
<keyword evidence="3" id="KW-0677">Repeat</keyword>
<reference evidence="6" key="2">
    <citation type="submission" date="2025-08" db="UniProtKB">
        <authorList>
            <consortium name="Ensembl"/>
        </authorList>
    </citation>
    <scope>IDENTIFICATION</scope>
</reference>